<dbReference type="Proteomes" id="UP000590749">
    <property type="component" value="Unassembled WGS sequence"/>
</dbReference>
<comment type="caution">
    <text evidence="7">The sequence shown here is derived from an EMBL/GenBank/DDBJ whole genome shotgun (WGS) entry which is preliminary data.</text>
</comment>
<evidence type="ECO:0000256" key="2">
    <source>
        <dbReference type="ARBA" id="ARBA00022692"/>
    </source>
</evidence>
<evidence type="ECO:0000256" key="4">
    <source>
        <dbReference type="ARBA" id="ARBA00023136"/>
    </source>
</evidence>
<evidence type="ECO:0000259" key="6">
    <source>
        <dbReference type="Pfam" id="PF05154"/>
    </source>
</evidence>
<accession>A0A7W5AMF6</accession>
<keyword evidence="3 5" id="KW-1133">Transmembrane helix</keyword>
<dbReference type="PANTHER" id="PTHR21016">
    <property type="entry name" value="BETA-AMYLOID BINDING PROTEIN-RELATED"/>
    <property type="match status" value="1"/>
</dbReference>
<keyword evidence="8" id="KW-1185">Reference proteome</keyword>
<dbReference type="InterPro" id="IPR007829">
    <property type="entry name" value="TM2"/>
</dbReference>
<keyword evidence="2 5" id="KW-0812">Transmembrane</keyword>
<gene>
    <name evidence="7" type="ORF">FHR83_006495</name>
</gene>
<dbReference type="PANTHER" id="PTHR21016:SF25">
    <property type="entry name" value="TM2 DOMAIN-CONTAINING PROTEIN DDB_G0277895-RELATED"/>
    <property type="match status" value="1"/>
</dbReference>
<dbReference type="Pfam" id="PF05154">
    <property type="entry name" value="TM2"/>
    <property type="match status" value="1"/>
</dbReference>
<evidence type="ECO:0000313" key="7">
    <source>
        <dbReference type="EMBL" id="MBB3098796.1"/>
    </source>
</evidence>
<dbReference type="AlphaFoldDB" id="A0A7W5AMF6"/>
<organism evidence="7 8">
    <name type="scientific">Actinoplanes campanulatus</name>
    <dbReference type="NCBI Taxonomy" id="113559"/>
    <lineage>
        <taxon>Bacteria</taxon>
        <taxon>Bacillati</taxon>
        <taxon>Actinomycetota</taxon>
        <taxon>Actinomycetes</taxon>
        <taxon>Micromonosporales</taxon>
        <taxon>Micromonosporaceae</taxon>
        <taxon>Actinoplanes</taxon>
    </lineage>
</organism>
<sequence length="71" mass="7643">MTQTTAAPAQKQVGIAYVLWFFFGAIGVHKFYLGKTGLGIAYIFTLGLLGFGLLYDLFTLPGQVRKANGVA</sequence>
<dbReference type="InterPro" id="IPR050932">
    <property type="entry name" value="TM2D1-3-like"/>
</dbReference>
<evidence type="ECO:0000313" key="8">
    <source>
        <dbReference type="Proteomes" id="UP000590749"/>
    </source>
</evidence>
<proteinExistence type="predicted"/>
<dbReference type="EMBL" id="JACHXF010000016">
    <property type="protein sequence ID" value="MBB3098796.1"/>
    <property type="molecule type" value="Genomic_DNA"/>
</dbReference>
<comment type="subcellular location">
    <subcellularLocation>
        <location evidence="1">Membrane</location>
        <topology evidence="1">Multi-pass membrane protein</topology>
    </subcellularLocation>
</comment>
<keyword evidence="4 5" id="KW-0472">Membrane</keyword>
<evidence type="ECO:0000256" key="1">
    <source>
        <dbReference type="ARBA" id="ARBA00004141"/>
    </source>
</evidence>
<feature type="transmembrane region" description="Helical" evidence="5">
    <location>
        <begin position="12"/>
        <end position="33"/>
    </location>
</feature>
<name>A0A7W5AMF6_9ACTN</name>
<reference evidence="7 8" key="1">
    <citation type="submission" date="2020-08" db="EMBL/GenBank/DDBJ databases">
        <title>Genomic Encyclopedia of Type Strains, Phase III (KMG-III): the genomes of soil and plant-associated and newly described type strains.</title>
        <authorList>
            <person name="Whitman W."/>
        </authorList>
    </citation>
    <scope>NUCLEOTIDE SEQUENCE [LARGE SCALE GENOMIC DNA]</scope>
    <source>
        <strain evidence="7 8">CECT 3287</strain>
    </source>
</reference>
<evidence type="ECO:0000256" key="3">
    <source>
        <dbReference type="ARBA" id="ARBA00022989"/>
    </source>
</evidence>
<feature type="transmembrane region" description="Helical" evidence="5">
    <location>
        <begin position="39"/>
        <end position="58"/>
    </location>
</feature>
<dbReference type="RefSeq" id="WP_183224881.1">
    <property type="nucleotide sequence ID" value="NZ_BMPW01000018.1"/>
</dbReference>
<protein>
    <submittedName>
        <fullName evidence="7">TM2 domain-containing membrane protein YozV</fullName>
    </submittedName>
</protein>
<feature type="domain" description="TM2" evidence="6">
    <location>
        <begin position="10"/>
        <end position="58"/>
    </location>
</feature>
<evidence type="ECO:0000256" key="5">
    <source>
        <dbReference type="SAM" id="Phobius"/>
    </source>
</evidence>
<dbReference type="GO" id="GO:0016020">
    <property type="term" value="C:membrane"/>
    <property type="evidence" value="ECO:0007669"/>
    <property type="project" value="UniProtKB-SubCell"/>
</dbReference>